<dbReference type="InterPro" id="IPR013785">
    <property type="entry name" value="Aldolase_TIM"/>
</dbReference>
<name>A0A7G9GXV8_9FUSO</name>
<evidence type="ECO:0000256" key="2">
    <source>
        <dbReference type="ARBA" id="ARBA00022643"/>
    </source>
</evidence>
<evidence type="ECO:0000256" key="1">
    <source>
        <dbReference type="ARBA" id="ARBA00022630"/>
    </source>
</evidence>
<dbReference type="Proteomes" id="UP000515913">
    <property type="component" value="Chromosome"/>
</dbReference>
<keyword evidence="6" id="KW-1185">Reference proteome</keyword>
<dbReference type="CDD" id="cd04730">
    <property type="entry name" value="NPD_like"/>
    <property type="match status" value="1"/>
</dbReference>
<dbReference type="Gene3D" id="3.20.20.70">
    <property type="entry name" value="Aldolase class I"/>
    <property type="match status" value="1"/>
</dbReference>
<proteinExistence type="predicted"/>
<evidence type="ECO:0000313" key="6">
    <source>
        <dbReference type="Proteomes" id="UP000515913"/>
    </source>
</evidence>
<reference evidence="5 6" key="1">
    <citation type="submission" date="2020-08" db="EMBL/GenBank/DDBJ databases">
        <authorList>
            <person name="Liu C."/>
            <person name="Sun Q."/>
        </authorList>
    </citation>
    <scope>NUCLEOTIDE SEQUENCE [LARGE SCALE GENOMIC DNA]</scope>
    <source>
        <strain evidence="5 6">NSJ-57</strain>
    </source>
</reference>
<keyword evidence="4" id="KW-0175">Coiled coil</keyword>
<organism evidence="5 6">
    <name type="scientific">Fusobacterium hominis</name>
    <dbReference type="NCBI Taxonomy" id="2764326"/>
    <lineage>
        <taxon>Bacteria</taxon>
        <taxon>Fusobacteriati</taxon>
        <taxon>Fusobacteriota</taxon>
        <taxon>Fusobacteriia</taxon>
        <taxon>Fusobacteriales</taxon>
        <taxon>Fusobacteriaceae</taxon>
        <taxon>Fusobacterium</taxon>
    </lineage>
</organism>
<keyword evidence="1" id="KW-0285">Flavoprotein</keyword>
<dbReference type="PANTHER" id="PTHR32332:SF18">
    <property type="entry name" value="2-NITROPROPANE DIOXYGENASE"/>
    <property type="match status" value="1"/>
</dbReference>
<dbReference type="GO" id="GO:0018580">
    <property type="term" value="F:nitronate monooxygenase activity"/>
    <property type="evidence" value="ECO:0007669"/>
    <property type="project" value="InterPro"/>
</dbReference>
<gene>
    <name evidence="5" type="ORF">H9Q81_02015</name>
</gene>
<evidence type="ECO:0000256" key="4">
    <source>
        <dbReference type="SAM" id="Coils"/>
    </source>
</evidence>
<dbReference type="Pfam" id="PF03060">
    <property type="entry name" value="NMO"/>
    <property type="match status" value="1"/>
</dbReference>
<sequence length="312" mass="33288">MLDINGLKLKVPIIQGGMAIRCSMAKLASAVANEGGLGVIAGSTLTIKELKDEIKKAKDMITEKGGALGVNIMFAVSNFVDLVNACIEEKVDVIICGAGFSRDIFSMVKGTGIKLFPIVSSLKLAKISEKLGADAIVVEGGNAGGHLGTDKPSWDIMEEITSSVKIPVFGAGGVITPEDAQRMLSLGTVGVQMGSRFVATDECEVSEVFKNMYVNCKEGDIVEIQSSVGLPANAIISPYVKKLLSGEKLTPSSCNQCLKHCNKNFCVSSRLVDGHAGDYEKGIFFAGKDAWKIDDIVSVKEIFRRFKPVFDL</sequence>
<dbReference type="RefSeq" id="WP_101475047.1">
    <property type="nucleotide sequence ID" value="NZ_CP060637.1"/>
</dbReference>
<dbReference type="InterPro" id="IPR004136">
    <property type="entry name" value="NMO"/>
</dbReference>
<keyword evidence="3" id="KW-0560">Oxidoreductase</keyword>
<dbReference type="EMBL" id="CP060637">
    <property type="protein sequence ID" value="QNM15640.1"/>
    <property type="molecule type" value="Genomic_DNA"/>
</dbReference>
<evidence type="ECO:0000313" key="5">
    <source>
        <dbReference type="EMBL" id="QNM15640.1"/>
    </source>
</evidence>
<dbReference type="AlphaFoldDB" id="A0A7G9GXV8"/>
<accession>A0A7G9GXV8</accession>
<keyword evidence="2" id="KW-0288">FMN</keyword>
<dbReference type="PANTHER" id="PTHR32332">
    <property type="entry name" value="2-NITROPROPANE DIOXYGENASE"/>
    <property type="match status" value="1"/>
</dbReference>
<dbReference type="KEGG" id="fho:H9Q81_02015"/>
<protein>
    <submittedName>
        <fullName evidence="5">Nitronate monooxygenase</fullName>
    </submittedName>
</protein>
<keyword evidence="5" id="KW-0503">Monooxygenase</keyword>
<evidence type="ECO:0000256" key="3">
    <source>
        <dbReference type="ARBA" id="ARBA00023002"/>
    </source>
</evidence>
<dbReference type="SUPFAM" id="SSF51412">
    <property type="entry name" value="Inosine monophosphate dehydrogenase (IMPDH)"/>
    <property type="match status" value="1"/>
</dbReference>
<feature type="coiled-coil region" evidence="4">
    <location>
        <begin position="40"/>
        <end position="67"/>
    </location>
</feature>